<dbReference type="PROSITE" id="PS50206">
    <property type="entry name" value="RHODANESE_3"/>
    <property type="match status" value="1"/>
</dbReference>
<keyword evidence="3" id="KW-1185">Reference proteome</keyword>
<organism evidence="2 3">
    <name type="scientific">Amniculicola lignicola CBS 123094</name>
    <dbReference type="NCBI Taxonomy" id="1392246"/>
    <lineage>
        <taxon>Eukaryota</taxon>
        <taxon>Fungi</taxon>
        <taxon>Dikarya</taxon>
        <taxon>Ascomycota</taxon>
        <taxon>Pezizomycotina</taxon>
        <taxon>Dothideomycetes</taxon>
        <taxon>Pleosporomycetidae</taxon>
        <taxon>Pleosporales</taxon>
        <taxon>Amniculicolaceae</taxon>
        <taxon>Amniculicola</taxon>
    </lineage>
</organism>
<gene>
    <name evidence="2" type="ORF">P154DRAFT_134612</name>
</gene>
<protein>
    <recommendedName>
        <fullName evidence="1">Rhodanese domain-containing protein</fullName>
    </recommendedName>
</protein>
<evidence type="ECO:0000313" key="3">
    <source>
        <dbReference type="Proteomes" id="UP000799779"/>
    </source>
</evidence>
<dbReference type="InterPro" id="IPR036873">
    <property type="entry name" value="Rhodanese-like_dom_sf"/>
</dbReference>
<dbReference type="OrthoDB" id="361797at2759"/>
<dbReference type="PANTHER" id="PTHR45431:SF3">
    <property type="entry name" value="RHODANESE-LIKE DOMAIN-CONTAINING PROTEIN 15, CHLOROPLASTIC"/>
    <property type="match status" value="1"/>
</dbReference>
<dbReference type="Proteomes" id="UP000799779">
    <property type="component" value="Unassembled WGS sequence"/>
</dbReference>
<dbReference type="EMBL" id="ML977576">
    <property type="protein sequence ID" value="KAF2002683.1"/>
    <property type="molecule type" value="Genomic_DNA"/>
</dbReference>
<dbReference type="Gene3D" id="3.40.250.10">
    <property type="entry name" value="Rhodanese-like domain"/>
    <property type="match status" value="1"/>
</dbReference>
<dbReference type="InterPro" id="IPR052367">
    <property type="entry name" value="Thiosulfate_ST/Rhodanese-like"/>
</dbReference>
<reference evidence="2" key="1">
    <citation type="journal article" date="2020" name="Stud. Mycol.">
        <title>101 Dothideomycetes genomes: a test case for predicting lifestyles and emergence of pathogens.</title>
        <authorList>
            <person name="Haridas S."/>
            <person name="Albert R."/>
            <person name="Binder M."/>
            <person name="Bloem J."/>
            <person name="Labutti K."/>
            <person name="Salamov A."/>
            <person name="Andreopoulos B."/>
            <person name="Baker S."/>
            <person name="Barry K."/>
            <person name="Bills G."/>
            <person name="Bluhm B."/>
            <person name="Cannon C."/>
            <person name="Castanera R."/>
            <person name="Culley D."/>
            <person name="Daum C."/>
            <person name="Ezra D."/>
            <person name="Gonzalez J."/>
            <person name="Henrissat B."/>
            <person name="Kuo A."/>
            <person name="Liang C."/>
            <person name="Lipzen A."/>
            <person name="Lutzoni F."/>
            <person name="Magnuson J."/>
            <person name="Mondo S."/>
            <person name="Nolan M."/>
            <person name="Ohm R."/>
            <person name="Pangilinan J."/>
            <person name="Park H.-J."/>
            <person name="Ramirez L."/>
            <person name="Alfaro M."/>
            <person name="Sun H."/>
            <person name="Tritt A."/>
            <person name="Yoshinaga Y."/>
            <person name="Zwiers L.-H."/>
            <person name="Turgeon B."/>
            <person name="Goodwin S."/>
            <person name="Spatafora J."/>
            <person name="Crous P."/>
            <person name="Grigoriev I."/>
        </authorList>
    </citation>
    <scope>NUCLEOTIDE SEQUENCE</scope>
    <source>
        <strain evidence="2">CBS 123094</strain>
    </source>
</reference>
<feature type="domain" description="Rhodanese" evidence="1">
    <location>
        <begin position="6"/>
        <end position="94"/>
    </location>
</feature>
<evidence type="ECO:0000259" key="1">
    <source>
        <dbReference type="PROSITE" id="PS50206"/>
    </source>
</evidence>
<dbReference type="AlphaFoldDB" id="A0A6A5WLD5"/>
<accession>A0A6A5WLD5</accession>
<sequence length="142" mass="15643">MSSQYLIDVRTPEEFSAARLGNAINIEYQIINHLPDIFAAKGVEVKLSDAITMYCKSGRRSGIAVQTLKGLGYENVRSIGGFEEAKEILLREKVLGGMNGEVNGKRGSVKVEVKRTEEEEKKREETRKKGLGALMAGLKGLE</sequence>
<dbReference type="PANTHER" id="PTHR45431">
    <property type="entry name" value="RHODANESE-LIKE DOMAIN-CONTAINING PROTEIN 15, CHLOROPLASTIC"/>
    <property type="match status" value="1"/>
</dbReference>
<name>A0A6A5WLD5_9PLEO</name>
<evidence type="ECO:0000313" key="2">
    <source>
        <dbReference type="EMBL" id="KAF2002683.1"/>
    </source>
</evidence>
<dbReference type="CDD" id="cd00158">
    <property type="entry name" value="RHOD"/>
    <property type="match status" value="1"/>
</dbReference>
<dbReference type="SMART" id="SM00450">
    <property type="entry name" value="RHOD"/>
    <property type="match status" value="1"/>
</dbReference>
<dbReference type="SUPFAM" id="SSF52821">
    <property type="entry name" value="Rhodanese/Cell cycle control phosphatase"/>
    <property type="match status" value="1"/>
</dbReference>
<dbReference type="InterPro" id="IPR001763">
    <property type="entry name" value="Rhodanese-like_dom"/>
</dbReference>
<dbReference type="Pfam" id="PF00581">
    <property type="entry name" value="Rhodanese"/>
    <property type="match status" value="1"/>
</dbReference>
<proteinExistence type="predicted"/>